<gene>
    <name evidence="2" type="ORF">T10_2238</name>
</gene>
<organism evidence="2 3">
    <name type="scientific">Trichinella papuae</name>
    <dbReference type="NCBI Taxonomy" id="268474"/>
    <lineage>
        <taxon>Eukaryota</taxon>
        <taxon>Metazoa</taxon>
        <taxon>Ecdysozoa</taxon>
        <taxon>Nematoda</taxon>
        <taxon>Enoplea</taxon>
        <taxon>Dorylaimia</taxon>
        <taxon>Trichinellida</taxon>
        <taxon>Trichinellidae</taxon>
        <taxon>Trichinella</taxon>
    </lineage>
</organism>
<protein>
    <submittedName>
        <fullName evidence="2">Uncharacterized protein</fullName>
    </submittedName>
</protein>
<sequence>MPMRRRDRASEKDQARSDGGQTGAHPEEADQPTPPGESLQQLTTASLNNCSSKPEAAYEARKAIEGMRIPMTAQQPSREKKENCVRKRCAVWDKKDRKYSTCCSNFSTPCRQNRITEKICKQPRSRMLPENSA</sequence>
<keyword evidence="3" id="KW-1185">Reference proteome</keyword>
<evidence type="ECO:0000313" key="3">
    <source>
        <dbReference type="Proteomes" id="UP000054843"/>
    </source>
</evidence>
<comment type="caution">
    <text evidence="2">The sequence shown here is derived from an EMBL/GenBank/DDBJ whole genome shotgun (WGS) entry which is preliminary data.</text>
</comment>
<proteinExistence type="predicted"/>
<reference evidence="2 3" key="1">
    <citation type="submission" date="2015-01" db="EMBL/GenBank/DDBJ databases">
        <title>Evolution of Trichinella species and genotypes.</title>
        <authorList>
            <person name="Korhonen P.K."/>
            <person name="Edoardo P."/>
            <person name="Giuseppe L.R."/>
            <person name="Gasser R.B."/>
        </authorList>
    </citation>
    <scope>NUCLEOTIDE SEQUENCE [LARGE SCALE GENOMIC DNA]</scope>
    <source>
        <strain evidence="2">ISS1980</strain>
    </source>
</reference>
<dbReference type="AlphaFoldDB" id="A0A0V1MQ24"/>
<feature type="region of interest" description="Disordered" evidence="1">
    <location>
        <begin position="1"/>
        <end position="40"/>
    </location>
</feature>
<evidence type="ECO:0000313" key="2">
    <source>
        <dbReference type="EMBL" id="KRZ73869.1"/>
    </source>
</evidence>
<accession>A0A0V1MQ24</accession>
<evidence type="ECO:0000256" key="1">
    <source>
        <dbReference type="SAM" id="MobiDB-lite"/>
    </source>
</evidence>
<dbReference type="EMBL" id="JYDO01000057">
    <property type="protein sequence ID" value="KRZ73869.1"/>
    <property type="molecule type" value="Genomic_DNA"/>
</dbReference>
<dbReference type="Proteomes" id="UP000054843">
    <property type="component" value="Unassembled WGS sequence"/>
</dbReference>
<name>A0A0V1MQ24_9BILA</name>